<evidence type="ECO:0000313" key="1">
    <source>
        <dbReference type="EMBL" id="KAF7377068.1"/>
    </source>
</evidence>
<keyword evidence="2" id="KW-1185">Reference proteome</keyword>
<reference evidence="1" key="1">
    <citation type="submission" date="2020-05" db="EMBL/GenBank/DDBJ databases">
        <title>Mycena genomes resolve the evolution of fungal bioluminescence.</title>
        <authorList>
            <person name="Tsai I.J."/>
        </authorList>
    </citation>
    <scope>NUCLEOTIDE SEQUENCE</scope>
    <source>
        <strain evidence="1">160909Yilan</strain>
    </source>
</reference>
<evidence type="ECO:0000313" key="2">
    <source>
        <dbReference type="Proteomes" id="UP000623467"/>
    </source>
</evidence>
<proteinExistence type="predicted"/>
<sequence length="88" mass="10053">MRFLGPMRTQITKISMLISIQIGGQTIQKNTSRSMGPPQHAMIPMLTPSLRILRQMFMIQLVKTAAQSPQRYQITQITTLPSQPWKQT</sequence>
<dbReference type="Proteomes" id="UP000623467">
    <property type="component" value="Unassembled WGS sequence"/>
</dbReference>
<dbReference type="EMBL" id="JACAZH010000001">
    <property type="protein sequence ID" value="KAF7377068.1"/>
    <property type="molecule type" value="Genomic_DNA"/>
</dbReference>
<accession>A0A8H7DLT7</accession>
<name>A0A8H7DLT7_9AGAR</name>
<dbReference type="AlphaFoldDB" id="A0A8H7DLT7"/>
<comment type="caution">
    <text evidence="1">The sequence shown here is derived from an EMBL/GenBank/DDBJ whole genome shotgun (WGS) entry which is preliminary data.</text>
</comment>
<organism evidence="1 2">
    <name type="scientific">Mycena sanguinolenta</name>
    <dbReference type="NCBI Taxonomy" id="230812"/>
    <lineage>
        <taxon>Eukaryota</taxon>
        <taxon>Fungi</taxon>
        <taxon>Dikarya</taxon>
        <taxon>Basidiomycota</taxon>
        <taxon>Agaricomycotina</taxon>
        <taxon>Agaricomycetes</taxon>
        <taxon>Agaricomycetidae</taxon>
        <taxon>Agaricales</taxon>
        <taxon>Marasmiineae</taxon>
        <taxon>Mycenaceae</taxon>
        <taxon>Mycena</taxon>
    </lineage>
</organism>
<protein>
    <submittedName>
        <fullName evidence="1">Uncharacterized protein</fullName>
    </submittedName>
</protein>
<gene>
    <name evidence="1" type="ORF">MSAN_00125100</name>
</gene>